<sequence>MRDSTQHTRVIVGVIPAAGQGARIAPLPCSKEVYPIGYQPAESGNGVRPKAVSQYLLEKMCRAGIRTAYVILRDGKWDIPRYFGDGTSVGMHLGYLMMGRPFGTPYTLDQAFPFVGEAIVAFGFPDILFEGEEAFSRLLECQAATGTDVVLGLFRVDRPETMDMVECDVDGAVRSIHIKPAVTSLEYGWILAVWRPSFTEFLHEYLALSGRSDQTAGPDAVADAPELSVGHVFQAALRHGLRFHSVCFADQAYVDIGTPLGLQQALQDPRFTGMATGSR</sequence>
<dbReference type="EC" id="2.7.7.24" evidence="3"/>
<keyword evidence="6" id="KW-0479">Metal-binding</keyword>
<evidence type="ECO:0000256" key="1">
    <source>
        <dbReference type="ARBA" id="ARBA00001946"/>
    </source>
</evidence>
<dbReference type="GO" id="GO:0046872">
    <property type="term" value="F:metal ion binding"/>
    <property type="evidence" value="ECO:0007669"/>
    <property type="project" value="UniProtKB-KW"/>
</dbReference>
<evidence type="ECO:0000259" key="9">
    <source>
        <dbReference type="Pfam" id="PF00483"/>
    </source>
</evidence>
<comment type="catalytic activity">
    <reaction evidence="8">
        <text>dTTP + alpha-D-glucose 1-phosphate + H(+) = dTDP-alpha-D-glucose + diphosphate</text>
        <dbReference type="Rhea" id="RHEA:15225"/>
        <dbReference type="ChEBI" id="CHEBI:15378"/>
        <dbReference type="ChEBI" id="CHEBI:33019"/>
        <dbReference type="ChEBI" id="CHEBI:37568"/>
        <dbReference type="ChEBI" id="CHEBI:57477"/>
        <dbReference type="ChEBI" id="CHEBI:58601"/>
        <dbReference type="EC" id="2.7.7.24"/>
    </reaction>
</comment>
<reference evidence="11" key="1">
    <citation type="submission" date="2018-04" db="EMBL/GenBank/DDBJ databases">
        <authorList>
            <person name="Lucker S."/>
            <person name="Sakoula D."/>
        </authorList>
    </citation>
    <scope>NUCLEOTIDE SEQUENCE [LARGE SCALE GENOMIC DNA]</scope>
</reference>
<evidence type="ECO:0000256" key="6">
    <source>
        <dbReference type="ARBA" id="ARBA00022723"/>
    </source>
</evidence>
<evidence type="ECO:0000256" key="7">
    <source>
        <dbReference type="ARBA" id="ARBA00022842"/>
    </source>
</evidence>
<evidence type="ECO:0000256" key="4">
    <source>
        <dbReference type="ARBA" id="ARBA00022679"/>
    </source>
</evidence>
<evidence type="ECO:0000313" key="11">
    <source>
        <dbReference type="Proteomes" id="UP000248168"/>
    </source>
</evidence>
<evidence type="ECO:0000256" key="5">
    <source>
        <dbReference type="ARBA" id="ARBA00022695"/>
    </source>
</evidence>
<accession>A0A330L907</accession>
<keyword evidence="4" id="KW-0808">Transferase</keyword>
<keyword evidence="5" id="KW-0548">Nucleotidyltransferase</keyword>
<dbReference type="Gene3D" id="3.90.550.10">
    <property type="entry name" value="Spore Coat Polysaccharide Biosynthesis Protein SpsA, Chain A"/>
    <property type="match status" value="1"/>
</dbReference>
<dbReference type="RefSeq" id="WP_121990365.1">
    <property type="nucleotide sequence ID" value="NZ_OUNR01000018.1"/>
</dbReference>
<comment type="cofactor">
    <cofactor evidence="1">
        <name>Mg(2+)</name>
        <dbReference type="ChEBI" id="CHEBI:18420"/>
    </cofactor>
</comment>
<dbReference type="PANTHER" id="PTHR43532:SF1">
    <property type="entry name" value="GLUCOSE-1-PHOSPHATE THYMIDYLYLTRANSFERASE 1"/>
    <property type="match status" value="1"/>
</dbReference>
<dbReference type="InterPro" id="IPR005907">
    <property type="entry name" value="G1P_thy_trans_s"/>
</dbReference>
<evidence type="ECO:0000256" key="3">
    <source>
        <dbReference type="ARBA" id="ARBA00012461"/>
    </source>
</evidence>
<dbReference type="SUPFAM" id="SSF53448">
    <property type="entry name" value="Nucleotide-diphospho-sugar transferases"/>
    <property type="match status" value="1"/>
</dbReference>
<dbReference type="Proteomes" id="UP000248168">
    <property type="component" value="Unassembled WGS sequence"/>
</dbReference>
<protein>
    <recommendedName>
        <fullName evidence="3">glucose-1-phosphate thymidylyltransferase</fullName>
        <ecNumber evidence="3">2.7.7.24</ecNumber>
    </recommendedName>
</protein>
<gene>
    <name evidence="10" type="ORF">NITLEN_50210</name>
</gene>
<dbReference type="InParanoid" id="A0A330L907"/>
<feature type="domain" description="Nucleotidyl transferase" evidence="9">
    <location>
        <begin position="13"/>
        <end position="266"/>
    </location>
</feature>
<dbReference type="GO" id="GO:0008879">
    <property type="term" value="F:glucose-1-phosphate thymidylyltransferase activity"/>
    <property type="evidence" value="ECO:0007669"/>
    <property type="project" value="UniProtKB-EC"/>
</dbReference>
<keyword evidence="7" id="KW-0460">Magnesium</keyword>
<organism evidence="10 11">
    <name type="scientific">Nitrospira lenta</name>
    <dbReference type="NCBI Taxonomy" id="1436998"/>
    <lineage>
        <taxon>Bacteria</taxon>
        <taxon>Pseudomonadati</taxon>
        <taxon>Nitrospirota</taxon>
        <taxon>Nitrospiria</taxon>
        <taxon>Nitrospirales</taxon>
        <taxon>Nitrospiraceae</taxon>
        <taxon>Nitrospira</taxon>
    </lineage>
</organism>
<dbReference type="EMBL" id="OUNR01000018">
    <property type="protein sequence ID" value="SPP66170.1"/>
    <property type="molecule type" value="Genomic_DNA"/>
</dbReference>
<keyword evidence="11" id="KW-1185">Reference proteome</keyword>
<proteinExistence type="inferred from homology"/>
<dbReference type="PANTHER" id="PTHR43532">
    <property type="entry name" value="GLUCOSE-1-PHOSPHATE THYMIDYLYLTRANSFERASE"/>
    <property type="match status" value="1"/>
</dbReference>
<name>A0A330L907_9BACT</name>
<dbReference type="OrthoDB" id="9801899at2"/>
<evidence type="ECO:0000256" key="2">
    <source>
        <dbReference type="ARBA" id="ARBA00010480"/>
    </source>
</evidence>
<dbReference type="InterPro" id="IPR029044">
    <property type="entry name" value="Nucleotide-diphossugar_trans"/>
</dbReference>
<evidence type="ECO:0000256" key="8">
    <source>
        <dbReference type="ARBA" id="ARBA00049336"/>
    </source>
</evidence>
<comment type="similarity">
    <text evidence="2">Belongs to the glucose-1-phosphate thymidylyltransferase family.</text>
</comment>
<dbReference type="AlphaFoldDB" id="A0A330L907"/>
<dbReference type="Pfam" id="PF00483">
    <property type="entry name" value="NTP_transferase"/>
    <property type="match status" value="1"/>
</dbReference>
<dbReference type="InterPro" id="IPR005835">
    <property type="entry name" value="NTP_transferase_dom"/>
</dbReference>
<evidence type="ECO:0000313" key="10">
    <source>
        <dbReference type="EMBL" id="SPP66170.1"/>
    </source>
</evidence>